<protein>
    <recommendedName>
        <fullName evidence="4">Phage abortive infection protein</fullName>
    </recommendedName>
</protein>
<dbReference type="AlphaFoldDB" id="A0A239TP92"/>
<keyword evidence="3" id="KW-1185">Reference proteome</keyword>
<organism evidence="2 3">
    <name type="scientific">Megamonas hypermegale</name>
    <dbReference type="NCBI Taxonomy" id="158847"/>
    <lineage>
        <taxon>Bacteria</taxon>
        <taxon>Bacillati</taxon>
        <taxon>Bacillota</taxon>
        <taxon>Negativicutes</taxon>
        <taxon>Selenomonadales</taxon>
        <taxon>Selenomonadaceae</taxon>
        <taxon>Megamonas</taxon>
    </lineage>
</organism>
<evidence type="ECO:0008006" key="4">
    <source>
        <dbReference type="Google" id="ProtNLM"/>
    </source>
</evidence>
<feature type="transmembrane region" description="Helical" evidence="1">
    <location>
        <begin position="35"/>
        <end position="53"/>
    </location>
</feature>
<proteinExistence type="predicted"/>
<dbReference type="GeneID" id="78506946"/>
<dbReference type="Proteomes" id="UP000215383">
    <property type="component" value="Chromosome 1"/>
</dbReference>
<keyword evidence="1" id="KW-0472">Membrane</keyword>
<reference evidence="2 3" key="1">
    <citation type="submission" date="2017-06" db="EMBL/GenBank/DDBJ databases">
        <authorList>
            <consortium name="Pathogen Informatics"/>
        </authorList>
    </citation>
    <scope>NUCLEOTIDE SEQUENCE [LARGE SCALE GENOMIC DNA]</scope>
    <source>
        <strain evidence="2 3">NCTC10570</strain>
    </source>
</reference>
<accession>A0A239TP92</accession>
<evidence type="ECO:0000313" key="3">
    <source>
        <dbReference type="Proteomes" id="UP000215383"/>
    </source>
</evidence>
<keyword evidence="1" id="KW-0812">Transmembrane</keyword>
<evidence type="ECO:0000313" key="2">
    <source>
        <dbReference type="EMBL" id="SNU98423.1"/>
    </source>
</evidence>
<keyword evidence="1" id="KW-1133">Transmembrane helix</keyword>
<dbReference type="RefSeq" id="WP_027890775.1">
    <property type="nucleotide sequence ID" value="NZ_LT906446.1"/>
</dbReference>
<gene>
    <name evidence="2" type="ORF">SAMEA4364220_00927</name>
</gene>
<sequence>MRYIIFFCFLVIIILLAQTEKTNINLTAFKDIVTIITGIFSTGAAIFAAYIAYSFNNNSKNQKEQYILQSKRENYASFIKIYLKYMSFERSNNPKIKNSKEYVQVTEEYVLEITKLNIYASKEIIDYIFCTKLFLEIWQNISELNQFVMGNYNDKILVKIIEQYFYKNIDKDRNFIIENLKILKEKLVPMIDETPNLKAFNEKYSDNVYCDAFITMYKIMTPAFLLGLIRKDLKMGNTMECYSASFPLRILINDEIIPIRYEEKI</sequence>
<name>A0A239TP92_9FIRM</name>
<evidence type="ECO:0000256" key="1">
    <source>
        <dbReference type="SAM" id="Phobius"/>
    </source>
</evidence>
<dbReference type="EMBL" id="LT906446">
    <property type="protein sequence ID" value="SNU98423.1"/>
    <property type="molecule type" value="Genomic_DNA"/>
</dbReference>